<dbReference type="PANTHER" id="PTHR24421">
    <property type="entry name" value="NITRATE/NITRITE SENSOR PROTEIN NARX-RELATED"/>
    <property type="match status" value="1"/>
</dbReference>
<dbReference type="RefSeq" id="WP_043220194.1">
    <property type="nucleotide sequence ID" value="NZ_CP007511.1"/>
</dbReference>
<dbReference type="SMART" id="SM00387">
    <property type="entry name" value="HATPase_c"/>
    <property type="match status" value="1"/>
</dbReference>
<keyword evidence="10" id="KW-1133">Transmembrane helix</keyword>
<evidence type="ECO:0000313" key="13">
    <source>
        <dbReference type="EMBL" id="AJE15323.1"/>
    </source>
</evidence>
<evidence type="ECO:0000313" key="14">
    <source>
        <dbReference type="EMBL" id="SDM27281.1"/>
    </source>
</evidence>
<feature type="transmembrane region" description="Helical" evidence="10">
    <location>
        <begin position="132"/>
        <end position="154"/>
    </location>
</feature>
<gene>
    <name evidence="13" type="ORF">CL52_09785</name>
    <name evidence="14" type="ORF">SAMN05660875_103387</name>
</gene>
<evidence type="ECO:0000256" key="4">
    <source>
        <dbReference type="ARBA" id="ARBA00022553"/>
    </source>
</evidence>
<reference evidence="15" key="1">
    <citation type="submission" date="2014-03" db="EMBL/GenBank/DDBJ databases">
        <title>Complete genome of Pseudomonas balearica DSM 6083T, a sewage water isolate from an enrichment with 2-methylnaphthalene.</title>
        <authorList>
            <person name="Salva-Serra F."/>
            <person name="Jaen-Luchoro D."/>
            <person name="Busquets A."/>
            <person name="Pena A."/>
            <person name="Gomila M."/>
            <person name="Bosch R."/>
            <person name="Nogales B."/>
            <person name="Garcia-Valdes E."/>
            <person name="Lalucat J."/>
            <person name="Bennasar A."/>
        </authorList>
    </citation>
    <scope>NUCLEOTIDE SEQUENCE [LARGE SCALE GENOMIC DNA]</scope>
    <source>
        <strain evidence="15">DSM 6083</strain>
    </source>
</reference>
<evidence type="ECO:0000256" key="8">
    <source>
        <dbReference type="ARBA" id="ARBA00022840"/>
    </source>
</evidence>
<evidence type="ECO:0000256" key="6">
    <source>
        <dbReference type="ARBA" id="ARBA00022741"/>
    </source>
</evidence>
<dbReference type="InterPro" id="IPR036890">
    <property type="entry name" value="HATPase_C_sf"/>
</dbReference>
<dbReference type="GO" id="GO:0000155">
    <property type="term" value="F:phosphorelay sensor kinase activity"/>
    <property type="evidence" value="ECO:0007669"/>
    <property type="project" value="InterPro"/>
</dbReference>
<feature type="domain" description="HAMP" evidence="12">
    <location>
        <begin position="155"/>
        <end position="207"/>
    </location>
</feature>
<evidence type="ECO:0000313" key="15">
    <source>
        <dbReference type="Proteomes" id="UP000031271"/>
    </source>
</evidence>
<evidence type="ECO:0000256" key="2">
    <source>
        <dbReference type="ARBA" id="ARBA00004370"/>
    </source>
</evidence>
<dbReference type="PROSITE" id="PS50109">
    <property type="entry name" value="HIS_KIN"/>
    <property type="match status" value="1"/>
</dbReference>
<name>A0A8D4C6G5_9GAMM</name>
<comment type="catalytic activity">
    <reaction evidence="1">
        <text>ATP + protein L-histidine = ADP + protein N-phospho-L-histidine.</text>
        <dbReference type="EC" id="2.7.13.3"/>
    </reaction>
</comment>
<dbReference type="KEGG" id="pbm:CL52_09785"/>
<feature type="transmembrane region" description="Helical" evidence="10">
    <location>
        <begin position="7"/>
        <end position="27"/>
    </location>
</feature>
<dbReference type="GeneID" id="77260205"/>
<keyword evidence="10" id="KW-0812">Transmembrane</keyword>
<dbReference type="Pfam" id="PF02518">
    <property type="entry name" value="HATPase_c"/>
    <property type="match status" value="1"/>
</dbReference>
<accession>A0A8D4C6G5</accession>
<proteinExistence type="predicted"/>
<dbReference type="SUPFAM" id="SSF55874">
    <property type="entry name" value="ATPase domain of HSP90 chaperone/DNA topoisomerase II/histidine kinase"/>
    <property type="match status" value="1"/>
</dbReference>
<dbReference type="AlphaFoldDB" id="A0A8D4C6G5"/>
<dbReference type="InterPro" id="IPR005467">
    <property type="entry name" value="His_kinase_dom"/>
</dbReference>
<sequence>MNALGRTYLLVALFFAAVTLVCMSVLLRQAAHDVQREMDAAQQVVDYLALSLRGHPQALASGLQDSLRHIRVERIAAGAEPVATAEGQHRRWLSQWLYPQVMPAKTVQFDDGQQIRLTVNPDDEVEEVWDSLLQLLALFGLALALSLLTIRWAVGHALGVLEDLLGGLLRISRGQLATRLVARRLPEAQRLAGQFNQMAGALEAAEADNLRLNRTLMELQERERTRLAQVMHDDLGQYVAGIRARACLLRVQADRPEAVRETAAHLEQHSLDLQNGFRGLVRDLYPVMLEHLSLEQAIAQLAEQWQASQGIACRFRLRGTMPSLDMDDKLHLYRLAQEALTNVARHAQASQVSLQLRGGTRGLSLLVADNGHGQPPEGTGVGLRSMRERARCLGARLRLRHCPGRGWTLYLNLPCTGATT</sequence>
<evidence type="ECO:0000256" key="5">
    <source>
        <dbReference type="ARBA" id="ARBA00022679"/>
    </source>
</evidence>
<dbReference type="PROSITE" id="PS50885">
    <property type="entry name" value="HAMP"/>
    <property type="match status" value="1"/>
</dbReference>
<evidence type="ECO:0000256" key="1">
    <source>
        <dbReference type="ARBA" id="ARBA00000085"/>
    </source>
</evidence>
<evidence type="ECO:0000256" key="10">
    <source>
        <dbReference type="SAM" id="Phobius"/>
    </source>
</evidence>
<dbReference type="Proteomes" id="UP000031271">
    <property type="component" value="Chromosome"/>
</dbReference>
<dbReference type="Pfam" id="PF07730">
    <property type="entry name" value="HisKA_3"/>
    <property type="match status" value="1"/>
</dbReference>
<dbReference type="CDD" id="cd06225">
    <property type="entry name" value="HAMP"/>
    <property type="match status" value="1"/>
</dbReference>
<protein>
    <recommendedName>
        <fullName evidence="3">histidine kinase</fullName>
        <ecNumber evidence="3">2.7.13.3</ecNumber>
    </recommendedName>
</protein>
<evidence type="ECO:0000256" key="3">
    <source>
        <dbReference type="ARBA" id="ARBA00012438"/>
    </source>
</evidence>
<keyword evidence="8" id="KW-0067">ATP-binding</keyword>
<dbReference type="InterPro" id="IPR050482">
    <property type="entry name" value="Sensor_HK_TwoCompSys"/>
</dbReference>
<reference evidence="14 16" key="2">
    <citation type="submission" date="2016-10" db="EMBL/GenBank/DDBJ databases">
        <authorList>
            <person name="Varghese N."/>
            <person name="Submissions S."/>
        </authorList>
    </citation>
    <scope>NUCLEOTIDE SEQUENCE [LARGE SCALE GENOMIC DNA]</scope>
    <source>
        <strain evidence="14 16">DSM 6083</strain>
    </source>
</reference>
<keyword evidence="10" id="KW-0472">Membrane</keyword>
<dbReference type="CDD" id="cd16917">
    <property type="entry name" value="HATPase_UhpB-NarQ-NarX-like"/>
    <property type="match status" value="1"/>
</dbReference>
<keyword evidence="4" id="KW-0597">Phosphoprotein</keyword>
<evidence type="ECO:0000259" key="12">
    <source>
        <dbReference type="PROSITE" id="PS50885"/>
    </source>
</evidence>
<evidence type="ECO:0000259" key="11">
    <source>
        <dbReference type="PROSITE" id="PS50109"/>
    </source>
</evidence>
<dbReference type="Gene3D" id="6.10.340.10">
    <property type="match status" value="1"/>
</dbReference>
<dbReference type="InterPro" id="IPR003594">
    <property type="entry name" value="HATPase_dom"/>
</dbReference>
<evidence type="ECO:0000313" key="16">
    <source>
        <dbReference type="Proteomes" id="UP000182276"/>
    </source>
</evidence>
<keyword evidence="6" id="KW-0547">Nucleotide-binding</keyword>
<dbReference type="Gene3D" id="1.20.5.1930">
    <property type="match status" value="1"/>
</dbReference>
<feature type="domain" description="Histidine kinase" evidence="11">
    <location>
        <begin position="230"/>
        <end position="417"/>
    </location>
</feature>
<dbReference type="EC" id="2.7.13.3" evidence="3"/>
<organism evidence="13 15">
    <name type="scientific">Stutzerimonas balearica DSM 6083</name>
    <dbReference type="NCBI Taxonomy" id="1123016"/>
    <lineage>
        <taxon>Bacteria</taxon>
        <taxon>Pseudomonadati</taxon>
        <taxon>Pseudomonadota</taxon>
        <taxon>Gammaproteobacteria</taxon>
        <taxon>Pseudomonadales</taxon>
        <taxon>Pseudomonadaceae</taxon>
        <taxon>Stutzerimonas</taxon>
    </lineage>
</organism>
<evidence type="ECO:0000256" key="9">
    <source>
        <dbReference type="ARBA" id="ARBA00023012"/>
    </source>
</evidence>
<keyword evidence="5" id="KW-0808">Transferase</keyword>
<reference evidence="13 15" key="3">
    <citation type="journal article" name="Genome Announc.">
        <title>Complete Genome Sequence of Pseudomonas balearica DSM 6083T.</title>
        <authorList>
            <person name="Bennasar-Figueras A."/>
            <person name="Salva-Serra F."/>
            <person name="Jaen-Luchoro D."/>
            <person name="Segui C."/>
            <person name="Aliaga F."/>
            <person name="Busquets A."/>
            <person name="Gomila M."/>
            <person name="Moore E.R."/>
            <person name="Lalucat J."/>
        </authorList>
    </citation>
    <scope>NUCLEOTIDE SEQUENCE [LARGE SCALE GENOMIC DNA]</scope>
    <source>
        <strain evidence="15">DSM 6083</strain>
        <strain evidence="13">DSM6083</strain>
    </source>
</reference>
<dbReference type="InterPro" id="IPR011712">
    <property type="entry name" value="Sig_transdc_His_kin_sub3_dim/P"/>
</dbReference>
<comment type="subcellular location">
    <subcellularLocation>
        <location evidence="2">Membrane</location>
    </subcellularLocation>
</comment>
<dbReference type="Gene3D" id="3.30.565.10">
    <property type="entry name" value="Histidine kinase-like ATPase, C-terminal domain"/>
    <property type="match status" value="1"/>
</dbReference>
<keyword evidence="16" id="KW-1185">Reference proteome</keyword>
<dbReference type="PANTHER" id="PTHR24421:SF10">
    <property type="entry name" value="NITRATE_NITRITE SENSOR PROTEIN NARQ"/>
    <property type="match status" value="1"/>
</dbReference>
<dbReference type="Proteomes" id="UP000182276">
    <property type="component" value="Unassembled WGS sequence"/>
</dbReference>
<keyword evidence="9" id="KW-0902">Two-component regulatory system</keyword>
<dbReference type="InterPro" id="IPR003660">
    <property type="entry name" value="HAMP_dom"/>
</dbReference>
<dbReference type="GO" id="GO:0046983">
    <property type="term" value="F:protein dimerization activity"/>
    <property type="evidence" value="ECO:0007669"/>
    <property type="project" value="InterPro"/>
</dbReference>
<dbReference type="EMBL" id="FNHO01000003">
    <property type="protein sequence ID" value="SDM27281.1"/>
    <property type="molecule type" value="Genomic_DNA"/>
</dbReference>
<dbReference type="GO" id="GO:0005524">
    <property type="term" value="F:ATP binding"/>
    <property type="evidence" value="ECO:0007669"/>
    <property type="project" value="UniProtKB-KW"/>
</dbReference>
<keyword evidence="7 13" id="KW-0418">Kinase</keyword>
<dbReference type="EMBL" id="CP007511">
    <property type="protein sequence ID" value="AJE15323.1"/>
    <property type="molecule type" value="Genomic_DNA"/>
</dbReference>
<dbReference type="GO" id="GO:0016020">
    <property type="term" value="C:membrane"/>
    <property type="evidence" value="ECO:0007669"/>
    <property type="project" value="UniProtKB-SubCell"/>
</dbReference>
<evidence type="ECO:0000256" key="7">
    <source>
        <dbReference type="ARBA" id="ARBA00022777"/>
    </source>
</evidence>